<dbReference type="Pfam" id="PF12246">
    <property type="entry name" value="MKT1_C"/>
    <property type="match status" value="1"/>
</dbReference>
<dbReference type="PRINTS" id="PR00853">
    <property type="entry name" value="XPGRADSUPER"/>
</dbReference>
<dbReference type="GO" id="GO:0004518">
    <property type="term" value="F:nuclease activity"/>
    <property type="evidence" value="ECO:0007669"/>
    <property type="project" value="InterPro"/>
</dbReference>
<dbReference type="Pfam" id="PF00752">
    <property type="entry name" value="XPG_N"/>
    <property type="match status" value="1"/>
</dbReference>
<organism evidence="7 8">
    <name type="scientific">Coemansia spiralis</name>
    <dbReference type="NCBI Taxonomy" id="417178"/>
    <lineage>
        <taxon>Eukaryota</taxon>
        <taxon>Fungi</taxon>
        <taxon>Fungi incertae sedis</taxon>
        <taxon>Zoopagomycota</taxon>
        <taxon>Kickxellomycotina</taxon>
        <taxon>Kickxellomycetes</taxon>
        <taxon>Kickxellales</taxon>
        <taxon>Kickxellaceae</taxon>
        <taxon>Coemansia</taxon>
    </lineage>
</organism>
<dbReference type="SUPFAM" id="SSF88723">
    <property type="entry name" value="PIN domain-like"/>
    <property type="match status" value="1"/>
</dbReference>
<evidence type="ECO:0000256" key="3">
    <source>
        <dbReference type="SAM" id="MobiDB-lite"/>
    </source>
</evidence>
<comment type="similarity">
    <text evidence="2">Belongs to the XPG/RAD2 endonuclease family.</text>
</comment>
<dbReference type="Pfam" id="PF12247">
    <property type="entry name" value="MKT1_N"/>
    <property type="match status" value="1"/>
</dbReference>
<dbReference type="Gene3D" id="3.40.50.1010">
    <property type="entry name" value="5'-nuclease"/>
    <property type="match status" value="1"/>
</dbReference>
<proteinExistence type="inferred from homology"/>
<dbReference type="OrthoDB" id="17262at2759"/>
<evidence type="ECO:0000259" key="6">
    <source>
        <dbReference type="Pfam" id="PF12247"/>
    </source>
</evidence>
<evidence type="ECO:0000259" key="5">
    <source>
        <dbReference type="Pfam" id="PF12246"/>
    </source>
</evidence>
<protein>
    <submittedName>
        <fullName evidence="7">Uncharacterized protein</fullName>
    </submittedName>
</protein>
<feature type="domain" description="Post-transcriptional regulator MKT1 C-terminal" evidence="5">
    <location>
        <begin position="482"/>
        <end position="746"/>
    </location>
</feature>
<dbReference type="AlphaFoldDB" id="A0A9W8L1F5"/>
<dbReference type="PANTHER" id="PTHR11081">
    <property type="entry name" value="FLAP ENDONUCLEASE FAMILY MEMBER"/>
    <property type="match status" value="1"/>
</dbReference>
<dbReference type="InterPro" id="IPR006085">
    <property type="entry name" value="XPG_DNA_repair_N"/>
</dbReference>
<dbReference type="CDD" id="cd09858">
    <property type="entry name" value="PIN_MKT1"/>
    <property type="match status" value="1"/>
</dbReference>
<dbReference type="Proteomes" id="UP001151518">
    <property type="component" value="Unassembled WGS sequence"/>
</dbReference>
<name>A0A9W8L1F5_9FUNG</name>
<evidence type="ECO:0000256" key="1">
    <source>
        <dbReference type="ARBA" id="ARBA00022845"/>
    </source>
</evidence>
<feature type="domain" description="Post-transcriptional regulator MKT1 N-terminal" evidence="6">
    <location>
        <begin position="307"/>
        <end position="396"/>
    </location>
</feature>
<feature type="region of interest" description="Disordered" evidence="3">
    <location>
        <begin position="414"/>
        <end position="433"/>
    </location>
</feature>
<keyword evidence="1" id="KW-0810">Translation regulation</keyword>
<dbReference type="GO" id="GO:0006417">
    <property type="term" value="P:regulation of translation"/>
    <property type="evidence" value="ECO:0007669"/>
    <property type="project" value="UniProtKB-KW"/>
</dbReference>
<dbReference type="InterPro" id="IPR006084">
    <property type="entry name" value="XPG/Rad2"/>
</dbReference>
<dbReference type="PANTHER" id="PTHR11081:SF32">
    <property type="entry name" value="POST-TRANSCRIPTIONAL REGULATOR MKT1"/>
    <property type="match status" value="1"/>
</dbReference>
<evidence type="ECO:0000256" key="2">
    <source>
        <dbReference type="ARBA" id="ARBA00024023"/>
    </source>
</evidence>
<dbReference type="InterPro" id="IPR037314">
    <property type="entry name" value="MKT1_H3TH"/>
</dbReference>
<gene>
    <name evidence="7" type="ORF">GGI25_000455</name>
</gene>
<evidence type="ECO:0000313" key="7">
    <source>
        <dbReference type="EMBL" id="KAJ2680819.1"/>
    </source>
</evidence>
<dbReference type="CDD" id="cd09902">
    <property type="entry name" value="H3TH_MKT1"/>
    <property type="match status" value="1"/>
</dbReference>
<dbReference type="InterPro" id="IPR022039">
    <property type="entry name" value="MKT1_C"/>
</dbReference>
<accession>A0A9W8L1F5</accession>
<evidence type="ECO:0000313" key="8">
    <source>
        <dbReference type="Proteomes" id="UP001151518"/>
    </source>
</evidence>
<dbReference type="InterPro" id="IPR022040">
    <property type="entry name" value="MKT1_N"/>
</dbReference>
<dbReference type="InterPro" id="IPR029060">
    <property type="entry name" value="PIN-like_dom_sf"/>
</dbReference>
<reference evidence="7" key="1">
    <citation type="submission" date="2022-07" db="EMBL/GenBank/DDBJ databases">
        <title>Phylogenomic reconstructions and comparative analyses of Kickxellomycotina fungi.</title>
        <authorList>
            <person name="Reynolds N.K."/>
            <person name="Stajich J.E."/>
            <person name="Barry K."/>
            <person name="Grigoriev I.V."/>
            <person name="Crous P."/>
            <person name="Smith M.E."/>
        </authorList>
    </citation>
    <scope>NUCLEOTIDE SEQUENCE</scope>
    <source>
        <strain evidence="7">NRRL 3115</strain>
    </source>
</reference>
<dbReference type="GO" id="GO:0003730">
    <property type="term" value="F:mRNA 3'-UTR binding"/>
    <property type="evidence" value="ECO:0007669"/>
    <property type="project" value="TreeGrafter"/>
</dbReference>
<evidence type="ECO:0000259" key="4">
    <source>
        <dbReference type="Pfam" id="PF00752"/>
    </source>
</evidence>
<sequence>MPIRNIDVYVRELKLTQESRISVLADTRLGIEGHNWLRQLMFRTHDGEAVAMGGLPVALEAEIIKELQFFRQNSITPIFVFSGLPVARKDSRPFAKDDHRPSHRSAAWDMYWQKQTEQALRKWGTSSPHAQADIIPFVMQVLQANDAEYMRAPYSSWGQLAYLYKHESQPIHAIYSSLDVLMFDVDRVITSISSTKMTFSWIQREHIVSRCGVTSDQILDMCILAGFDWCPTFPALLSDIGFSFKSAVDITRQYRSGFNAIQMLGDHAGIRSSNYSDSYIRAYCTVKYHIVMHLDGSIGPLNPEYAPNDLHDIIGYRLPTEAYHLLARGIVHPPVLNMLVSGSWLEFSPADNGESEEYHRLITQWESGIYKQLCTSLCGSMGSFFKQRKISMCAWFDPQTEIVLHDISSAKRHNLSGPPALKPGAEQKKTDPASTSLMYALERSKELLMPQRKGGNGTAHVGLASGAGDTQLTAQQQQLMMLMSLGFITRSGEHTPLGAALRRGLQELACRTSPQKDQPADSSVSPPPRKEVELLQWAVAVAAILLEQGLLSSKKWTVAYEDEHSPVGDERQQTHVRIVSRIATLVPMGGRRGQWKLAYNRDALALCSAAKLVLKTAASCFDSACLVRSAAGDEASRERRLSPEQTSSLLELKRSMPLECAASNASGLLTHALLADYARNGSGCWERIQAAARESIDDPKQALRNIWDLVEAVLAMAQEYSRRSDGGRTKHAKETASELKNARDWATHAFDAALA</sequence>
<comment type="caution">
    <text evidence="7">The sequence shown here is derived from an EMBL/GenBank/DDBJ whole genome shotgun (WGS) entry which is preliminary data.</text>
</comment>
<dbReference type="EMBL" id="JANBTW010000003">
    <property type="protein sequence ID" value="KAJ2680819.1"/>
    <property type="molecule type" value="Genomic_DNA"/>
</dbReference>
<feature type="domain" description="XPG N-terminal" evidence="4">
    <location>
        <begin position="1"/>
        <end position="91"/>
    </location>
</feature>